<dbReference type="GO" id="GO:0008289">
    <property type="term" value="F:lipid binding"/>
    <property type="evidence" value="ECO:0007669"/>
    <property type="project" value="UniProtKB-KW"/>
</dbReference>
<evidence type="ECO:0000313" key="2">
    <source>
        <dbReference type="EMBL" id="KXB59650.1"/>
    </source>
</evidence>
<dbReference type="PATRIC" id="fig|1379.3.peg.1030"/>
<organism evidence="2 3">
    <name type="scientific">Gemella haemolysans</name>
    <dbReference type="NCBI Taxonomy" id="1379"/>
    <lineage>
        <taxon>Bacteria</taxon>
        <taxon>Bacillati</taxon>
        <taxon>Bacillota</taxon>
        <taxon>Bacilli</taxon>
        <taxon>Bacillales</taxon>
        <taxon>Gemellaceae</taxon>
        <taxon>Gemella</taxon>
    </lineage>
</organism>
<keyword evidence="1" id="KW-0446">Lipid-binding</keyword>
<evidence type="ECO:0000256" key="1">
    <source>
        <dbReference type="ARBA" id="ARBA00023121"/>
    </source>
</evidence>
<dbReference type="AlphaFoldDB" id="A0A133ZW49"/>
<gene>
    <name evidence="2" type="ORF">HMPREF3186_01045</name>
</gene>
<dbReference type="Pfam" id="PF02645">
    <property type="entry name" value="DegV"/>
    <property type="match status" value="1"/>
</dbReference>
<dbReference type="EMBL" id="LSDC01000068">
    <property type="protein sequence ID" value="KXB59650.1"/>
    <property type="molecule type" value="Genomic_DNA"/>
</dbReference>
<dbReference type="InterPro" id="IPR003797">
    <property type="entry name" value="DegV"/>
</dbReference>
<comment type="caution">
    <text evidence="2">The sequence shown here is derived from an EMBL/GenBank/DDBJ whole genome shotgun (WGS) entry which is preliminary data.</text>
</comment>
<dbReference type="InterPro" id="IPR043168">
    <property type="entry name" value="DegV_C"/>
</dbReference>
<dbReference type="STRING" id="1379.HMPREF3186_01045"/>
<evidence type="ECO:0000313" key="3">
    <source>
        <dbReference type="Proteomes" id="UP000070355"/>
    </source>
</evidence>
<dbReference type="SUPFAM" id="SSF82549">
    <property type="entry name" value="DAK1/DegV-like"/>
    <property type="match status" value="1"/>
</dbReference>
<dbReference type="Proteomes" id="UP000070355">
    <property type="component" value="Unassembled WGS sequence"/>
</dbReference>
<protein>
    <submittedName>
        <fullName evidence="2">EDD domain protein, DegV family</fullName>
    </submittedName>
</protein>
<dbReference type="NCBIfam" id="TIGR00762">
    <property type="entry name" value="DegV"/>
    <property type="match status" value="1"/>
</dbReference>
<proteinExistence type="predicted"/>
<sequence length="294" mass="32854">MIKLQSFKTKSKRLKFMKTAFVCDSALQINKNFANNNPITVIPVEVRLDDEIFENNVTITPDEFYERIHNGQKPSTSQPAVGKILSVYEDLKQQGVERIVAFSVSSKLSGTYSSFVQAKELIDGVEIKIIDTLQIARMVGIAIEKIIKEFEAGSLTFENIENRYLELSQQHNVLVTVETMQYLYAGGRLTKAQFVLSNLLNILPIITIKDGLLAVSGKHRGMNKVLSKMCEEIKEKNPKSLFVLYTTDELLEKAMASIKKTFGDIKVETEIVSPVIGSHAGPKAIAIGYLGYDK</sequence>
<dbReference type="Gene3D" id="3.30.1180.10">
    <property type="match status" value="1"/>
</dbReference>
<dbReference type="PANTHER" id="PTHR33434">
    <property type="entry name" value="DEGV DOMAIN-CONTAINING PROTEIN DR_1986-RELATED"/>
    <property type="match status" value="1"/>
</dbReference>
<reference evidence="3" key="1">
    <citation type="submission" date="2016-01" db="EMBL/GenBank/DDBJ databases">
        <authorList>
            <person name="Mitreva M."/>
            <person name="Pepin K.H."/>
            <person name="Mihindukulasuriya K.A."/>
            <person name="Fulton R."/>
            <person name="Fronick C."/>
            <person name="O'Laughlin M."/>
            <person name="Miner T."/>
            <person name="Herter B."/>
            <person name="Rosa B.A."/>
            <person name="Cordes M."/>
            <person name="Tomlinson C."/>
            <person name="Wollam A."/>
            <person name="Palsikar V.B."/>
            <person name="Mardis E.R."/>
            <person name="Wilson R.K."/>
        </authorList>
    </citation>
    <scope>NUCLEOTIDE SEQUENCE [LARGE SCALE GENOMIC DNA]</scope>
    <source>
        <strain evidence="3">DNF01167</strain>
    </source>
</reference>
<dbReference type="Gene3D" id="3.40.50.10170">
    <property type="match status" value="1"/>
</dbReference>
<accession>A0A133ZW49</accession>
<dbReference type="PANTHER" id="PTHR33434:SF2">
    <property type="entry name" value="FATTY ACID-BINDING PROTEIN TM_1468"/>
    <property type="match status" value="1"/>
</dbReference>
<dbReference type="PROSITE" id="PS51482">
    <property type="entry name" value="DEGV"/>
    <property type="match status" value="1"/>
</dbReference>
<name>A0A133ZW49_9BACL</name>
<dbReference type="InterPro" id="IPR050270">
    <property type="entry name" value="DegV_domain_contain"/>
</dbReference>